<keyword evidence="2" id="KW-1185">Reference proteome</keyword>
<name>A0A162PVD3_9CRUS</name>
<evidence type="ECO:0000313" key="2">
    <source>
        <dbReference type="Proteomes" id="UP000076858"/>
    </source>
</evidence>
<proteinExistence type="predicted"/>
<accession>A0A162PVD3</accession>
<evidence type="ECO:0000313" key="1">
    <source>
        <dbReference type="EMBL" id="KZS19182.1"/>
    </source>
</evidence>
<comment type="caution">
    <text evidence="1">The sequence shown here is derived from an EMBL/GenBank/DDBJ whole genome shotgun (WGS) entry which is preliminary data.</text>
</comment>
<dbReference type="Proteomes" id="UP000076858">
    <property type="component" value="Unassembled WGS sequence"/>
</dbReference>
<protein>
    <submittedName>
        <fullName evidence="1">Uncharacterized protein</fullName>
    </submittedName>
</protein>
<organism evidence="1 2">
    <name type="scientific">Daphnia magna</name>
    <dbReference type="NCBI Taxonomy" id="35525"/>
    <lineage>
        <taxon>Eukaryota</taxon>
        <taxon>Metazoa</taxon>
        <taxon>Ecdysozoa</taxon>
        <taxon>Arthropoda</taxon>
        <taxon>Crustacea</taxon>
        <taxon>Branchiopoda</taxon>
        <taxon>Diplostraca</taxon>
        <taxon>Cladocera</taxon>
        <taxon>Anomopoda</taxon>
        <taxon>Daphniidae</taxon>
        <taxon>Daphnia</taxon>
    </lineage>
</organism>
<dbReference type="AlphaFoldDB" id="A0A162PVD3"/>
<sequence>MFHTSYSRRHFFSSQSNLRLLLSLRFPETCNHLISAPSAEYFLFALPLSMTRMKKKRKREHYSLNFLSSI</sequence>
<reference evidence="1 2" key="1">
    <citation type="submission" date="2016-03" db="EMBL/GenBank/DDBJ databases">
        <title>EvidentialGene: Evidence-directed Construction of Genes on Genomes.</title>
        <authorList>
            <person name="Gilbert D.G."/>
            <person name="Choi J.-H."/>
            <person name="Mockaitis K."/>
            <person name="Colbourne J."/>
            <person name="Pfrender M."/>
        </authorList>
    </citation>
    <scope>NUCLEOTIDE SEQUENCE [LARGE SCALE GENOMIC DNA]</scope>
    <source>
        <strain evidence="1 2">Xinb3</strain>
        <tissue evidence="1">Complete organism</tissue>
    </source>
</reference>
<dbReference type="EMBL" id="LRGB01000441">
    <property type="protein sequence ID" value="KZS19182.1"/>
    <property type="molecule type" value="Genomic_DNA"/>
</dbReference>
<gene>
    <name evidence="1" type="ORF">APZ42_014470</name>
</gene>